<evidence type="ECO:0000256" key="1">
    <source>
        <dbReference type="SAM" id="MobiDB-lite"/>
    </source>
</evidence>
<accession>A0A3A9YRR9</accession>
<feature type="compositionally biased region" description="Basic and acidic residues" evidence="1">
    <location>
        <begin position="257"/>
        <end position="268"/>
    </location>
</feature>
<name>A0A3A9YRR9_9ACTN</name>
<dbReference type="EMBL" id="RBAK01000024">
    <property type="protein sequence ID" value="RKN37966.1"/>
    <property type="molecule type" value="Genomic_DNA"/>
</dbReference>
<sequence length="280" mass="30868">MTSGEVSGIRVLGEDVLLEVTEPVAVRRLVQALAVTQTTDGYCMCHGDLAFEFFDRSGRLTAAAGFHHASHLRWSGWDGDARLRDGGAVLRWLAEHGVEGPLVREEQRQRERHERWLAEHRWRAAAPAAVHDLLDVAVAAGSTDGLLPEGIHRLVARRLEEAIPDPVERAGVTLAWYGSGTGRCSGFPVHEALPAPALAETPIAHLIRAMQAYPTDAHIDAGAVRHLCGWKARTHQARDIAKVPAELRMRLLAAARESGDDDKRRRAEQWLSTPSGRRQR</sequence>
<gene>
    <name evidence="2" type="ORF">D7223_31910</name>
</gene>
<protein>
    <submittedName>
        <fullName evidence="2">Uncharacterized protein</fullName>
    </submittedName>
</protein>
<keyword evidence="3" id="KW-1185">Reference proteome</keyword>
<comment type="caution">
    <text evidence="2">The sequence shown here is derived from an EMBL/GenBank/DDBJ whole genome shotgun (WGS) entry which is preliminary data.</text>
</comment>
<feature type="compositionally biased region" description="Polar residues" evidence="1">
    <location>
        <begin position="270"/>
        <end position="280"/>
    </location>
</feature>
<evidence type="ECO:0000313" key="2">
    <source>
        <dbReference type="EMBL" id="RKN37966.1"/>
    </source>
</evidence>
<proteinExistence type="predicted"/>
<organism evidence="2 3">
    <name type="scientific">Micromonospora endolithica</name>
    <dbReference type="NCBI Taxonomy" id="230091"/>
    <lineage>
        <taxon>Bacteria</taxon>
        <taxon>Bacillati</taxon>
        <taxon>Actinomycetota</taxon>
        <taxon>Actinomycetes</taxon>
        <taxon>Micromonosporales</taxon>
        <taxon>Micromonosporaceae</taxon>
        <taxon>Micromonospora</taxon>
    </lineage>
</organism>
<evidence type="ECO:0000313" key="3">
    <source>
        <dbReference type="Proteomes" id="UP000281726"/>
    </source>
</evidence>
<dbReference type="AlphaFoldDB" id="A0A3A9YRR9"/>
<reference evidence="2 3" key="1">
    <citation type="journal article" date="2004" name="Syst. Appl. Microbiol.">
        <title>Cryptoendolithic actinomycetes from antarctic sandstone rock samples: Micromonospora endolithica sp. nov. and two isolates related to Micromonospora coerulea Jensen 1932.</title>
        <authorList>
            <person name="Hirsch P."/>
            <person name="Mevs U."/>
            <person name="Kroppenstedt R.M."/>
            <person name="Schumann P."/>
            <person name="Stackebrandt E."/>
        </authorList>
    </citation>
    <scope>NUCLEOTIDE SEQUENCE [LARGE SCALE GENOMIC DNA]</scope>
    <source>
        <strain evidence="2 3">JCM 12677</strain>
    </source>
</reference>
<feature type="region of interest" description="Disordered" evidence="1">
    <location>
        <begin position="256"/>
        <end position="280"/>
    </location>
</feature>
<dbReference type="Proteomes" id="UP000281726">
    <property type="component" value="Unassembled WGS sequence"/>
</dbReference>